<dbReference type="SUPFAM" id="SSF57552">
    <property type="entry name" value="Blood coagulation inhibitor (disintegrin)"/>
    <property type="match status" value="1"/>
</dbReference>
<dbReference type="GO" id="GO:0007219">
    <property type="term" value="P:Notch signaling pathway"/>
    <property type="evidence" value="ECO:0007669"/>
    <property type="project" value="TreeGrafter"/>
</dbReference>
<name>A0A914S0N8_PAREQ</name>
<protein>
    <submittedName>
        <fullName evidence="4">Disintegrin domain-containing protein</fullName>
    </submittedName>
</protein>
<dbReference type="GO" id="GO:0006509">
    <property type="term" value="P:membrane protein ectodomain proteolysis"/>
    <property type="evidence" value="ECO:0007669"/>
    <property type="project" value="TreeGrafter"/>
</dbReference>
<keyword evidence="3" id="KW-1185">Reference proteome</keyword>
<evidence type="ECO:0000313" key="4">
    <source>
        <dbReference type="WBParaSite" id="PEQ_0001070401-mRNA-1"/>
    </source>
</evidence>
<dbReference type="GO" id="GO:0004222">
    <property type="term" value="F:metalloendopeptidase activity"/>
    <property type="evidence" value="ECO:0007669"/>
    <property type="project" value="TreeGrafter"/>
</dbReference>
<evidence type="ECO:0000259" key="2">
    <source>
        <dbReference type="PROSITE" id="PS50214"/>
    </source>
</evidence>
<evidence type="ECO:0000256" key="1">
    <source>
        <dbReference type="PROSITE-ProRule" id="PRU00068"/>
    </source>
</evidence>
<dbReference type="WBParaSite" id="PEQ_0001070401-mRNA-1">
    <property type="protein sequence ID" value="PEQ_0001070401-mRNA-1"/>
    <property type="gene ID" value="PEQ_0001070401"/>
</dbReference>
<dbReference type="InterPro" id="IPR051489">
    <property type="entry name" value="ADAM_Metalloproteinase"/>
</dbReference>
<dbReference type="PANTHER" id="PTHR45702">
    <property type="entry name" value="ADAM10/ADAM17 METALLOPEPTIDASE FAMILY MEMBER"/>
    <property type="match status" value="1"/>
</dbReference>
<sequence>MRLLQTIQRIGKAAVHRDLIVEVLPPQTKSAFCGNQVKEPGEECDCGYTSADCQTMDDICCIPRQAGNGCRRVPNASCSPSEEGPAGSGVGSDLTMFLGLNLLNMIEVHKGRPLQICRAVSECLEQQYCNGSSAECPESLPKEDGRPCQDSTKVGLKDCFLTEGSPEHLCHLACEDANGSEF</sequence>
<accession>A0A914S0N8</accession>
<reference evidence="4" key="1">
    <citation type="submission" date="2022-11" db="UniProtKB">
        <authorList>
            <consortium name="WormBaseParasite"/>
        </authorList>
    </citation>
    <scope>IDENTIFICATION</scope>
</reference>
<dbReference type="GO" id="GO:0005886">
    <property type="term" value="C:plasma membrane"/>
    <property type="evidence" value="ECO:0007669"/>
    <property type="project" value="TreeGrafter"/>
</dbReference>
<dbReference type="AlphaFoldDB" id="A0A914S0N8"/>
<dbReference type="Proteomes" id="UP000887564">
    <property type="component" value="Unplaced"/>
</dbReference>
<feature type="domain" description="Disintegrin" evidence="2">
    <location>
        <begin position="30"/>
        <end position="144"/>
    </location>
</feature>
<dbReference type="Gene3D" id="4.10.70.10">
    <property type="entry name" value="Disintegrin domain"/>
    <property type="match status" value="1"/>
</dbReference>
<comment type="caution">
    <text evidence="1">Lacks conserved residue(s) required for the propagation of feature annotation.</text>
</comment>
<dbReference type="InterPro" id="IPR001762">
    <property type="entry name" value="Disintegrin_dom"/>
</dbReference>
<dbReference type="InterPro" id="IPR036436">
    <property type="entry name" value="Disintegrin_dom_sf"/>
</dbReference>
<dbReference type="SMART" id="SM00050">
    <property type="entry name" value="DISIN"/>
    <property type="match status" value="1"/>
</dbReference>
<organism evidence="3 4">
    <name type="scientific">Parascaris equorum</name>
    <name type="common">Equine roundworm</name>
    <dbReference type="NCBI Taxonomy" id="6256"/>
    <lineage>
        <taxon>Eukaryota</taxon>
        <taxon>Metazoa</taxon>
        <taxon>Ecdysozoa</taxon>
        <taxon>Nematoda</taxon>
        <taxon>Chromadorea</taxon>
        <taxon>Rhabditida</taxon>
        <taxon>Spirurina</taxon>
        <taxon>Ascaridomorpha</taxon>
        <taxon>Ascaridoidea</taxon>
        <taxon>Ascarididae</taxon>
        <taxon>Parascaris</taxon>
    </lineage>
</organism>
<proteinExistence type="predicted"/>
<dbReference type="PROSITE" id="PS50214">
    <property type="entry name" value="DISINTEGRIN_2"/>
    <property type="match status" value="1"/>
</dbReference>
<dbReference type="PANTHER" id="PTHR45702:SF2">
    <property type="entry name" value="KUZBANIAN, ISOFORM A"/>
    <property type="match status" value="1"/>
</dbReference>
<evidence type="ECO:0000313" key="3">
    <source>
        <dbReference type="Proteomes" id="UP000887564"/>
    </source>
</evidence>